<organism evidence="2 4">
    <name type="scientific">Trichuris suis</name>
    <name type="common">pig whipworm</name>
    <dbReference type="NCBI Taxonomy" id="68888"/>
    <lineage>
        <taxon>Eukaryota</taxon>
        <taxon>Metazoa</taxon>
        <taxon>Ecdysozoa</taxon>
        <taxon>Nematoda</taxon>
        <taxon>Enoplea</taxon>
        <taxon>Dorylaimia</taxon>
        <taxon>Trichinellida</taxon>
        <taxon>Trichuridae</taxon>
        <taxon>Trichuris</taxon>
    </lineage>
</organism>
<evidence type="ECO:0008006" key="5">
    <source>
        <dbReference type="Google" id="ProtNLM"/>
    </source>
</evidence>
<feature type="chain" id="PRO_5010405281" description="Cystatin domain-containing protein" evidence="1">
    <location>
        <begin position="19"/>
        <end position="134"/>
    </location>
</feature>
<sequence>MKHIYLFIATALLAAIEAEKVTPKSRHSVWEVAAKELYHKNMKTKYDRFYWRVTEAHTLLVRPNGDRIISVQAKETICPTQKSLLLTSIYAKACPIAAKGKGYDCFIHYNPNTQKTHEEKTKCVEDIYPLGQPL</sequence>
<dbReference type="EMBL" id="KL367523">
    <property type="protein sequence ID" value="KFD66554.1"/>
    <property type="molecule type" value="Genomic_DNA"/>
</dbReference>
<feature type="non-terminal residue" evidence="2">
    <location>
        <position position="134"/>
    </location>
</feature>
<dbReference type="Proteomes" id="UP000030758">
    <property type="component" value="Unassembled WGS sequence"/>
</dbReference>
<proteinExistence type="predicted"/>
<feature type="signal peptide" evidence="1">
    <location>
        <begin position="1"/>
        <end position="18"/>
    </location>
</feature>
<reference evidence="2 4" key="1">
    <citation type="journal article" date="2014" name="Nat. Genet.">
        <title>Genome and transcriptome of the porcine whipworm Trichuris suis.</title>
        <authorList>
            <person name="Jex A.R."/>
            <person name="Nejsum P."/>
            <person name="Schwarz E.M."/>
            <person name="Hu L."/>
            <person name="Young N.D."/>
            <person name="Hall R.S."/>
            <person name="Korhonen P.K."/>
            <person name="Liao S."/>
            <person name="Thamsborg S."/>
            <person name="Xia J."/>
            <person name="Xu P."/>
            <person name="Wang S."/>
            <person name="Scheerlinck J.P."/>
            <person name="Hofmann A."/>
            <person name="Sternberg P.W."/>
            <person name="Wang J."/>
            <person name="Gasser R.B."/>
        </authorList>
    </citation>
    <scope>NUCLEOTIDE SEQUENCE [LARGE SCALE GENOMIC DNA]</scope>
    <source>
        <strain evidence="3">DCEP-RM93F</strain>
        <strain evidence="2">DCEP-RM93M</strain>
    </source>
</reference>
<dbReference type="EMBL" id="KL363188">
    <property type="protein sequence ID" value="KFD57448.1"/>
    <property type="molecule type" value="Genomic_DNA"/>
</dbReference>
<dbReference type="AlphaFoldDB" id="A0A085MJQ2"/>
<dbReference type="Proteomes" id="UP000030764">
    <property type="component" value="Unassembled WGS sequence"/>
</dbReference>
<gene>
    <name evidence="2" type="ORF">M513_01551</name>
    <name evidence="3" type="ORF">M514_01551</name>
</gene>
<evidence type="ECO:0000313" key="2">
    <source>
        <dbReference type="EMBL" id="KFD57448.1"/>
    </source>
</evidence>
<keyword evidence="1" id="KW-0732">Signal</keyword>
<evidence type="ECO:0000256" key="1">
    <source>
        <dbReference type="SAM" id="SignalP"/>
    </source>
</evidence>
<accession>A0A085MJQ2</accession>
<name>A0A085MJQ2_9BILA</name>
<evidence type="ECO:0000313" key="4">
    <source>
        <dbReference type="Proteomes" id="UP000030764"/>
    </source>
</evidence>
<keyword evidence="4" id="KW-1185">Reference proteome</keyword>
<protein>
    <recommendedName>
        <fullName evidence="5">Cystatin domain-containing protein</fullName>
    </recommendedName>
</protein>
<evidence type="ECO:0000313" key="3">
    <source>
        <dbReference type="EMBL" id="KFD66554.1"/>
    </source>
</evidence>